<comment type="caution">
    <text evidence="4">The sequence shown here is derived from an EMBL/GenBank/DDBJ whole genome shotgun (WGS) entry which is preliminary data.</text>
</comment>
<dbReference type="EMBL" id="JEMX01000030">
    <property type="protein sequence ID" value="EXI80598.1"/>
    <property type="molecule type" value="Genomic_DNA"/>
</dbReference>
<dbReference type="Pfam" id="PF02541">
    <property type="entry name" value="Ppx-GppA"/>
    <property type="match status" value="1"/>
</dbReference>
<feature type="domain" description="Ppx/GppA phosphatase C-terminal" evidence="3">
    <location>
        <begin position="312"/>
        <end position="480"/>
    </location>
</feature>
<dbReference type="PANTHER" id="PTHR30005:SF14">
    <property type="entry name" value="EXOPOLYPHOSPHATASE"/>
    <property type="match status" value="1"/>
</dbReference>
<dbReference type="InterPro" id="IPR048950">
    <property type="entry name" value="Ppx_GppA_C"/>
</dbReference>
<name>A0A011ND41_9PROT</name>
<evidence type="ECO:0000259" key="2">
    <source>
        <dbReference type="Pfam" id="PF02541"/>
    </source>
</evidence>
<dbReference type="InterPro" id="IPR043129">
    <property type="entry name" value="ATPase_NBD"/>
</dbReference>
<dbReference type="Gene3D" id="3.30.420.150">
    <property type="entry name" value="Exopolyphosphatase. Domain 2"/>
    <property type="match status" value="1"/>
</dbReference>
<dbReference type="PIRSF" id="PIRSF001267">
    <property type="entry name" value="Pyrophosphatase_GppA_Ppx"/>
    <property type="match status" value="1"/>
</dbReference>
<dbReference type="PANTHER" id="PTHR30005">
    <property type="entry name" value="EXOPOLYPHOSPHATASE"/>
    <property type="match status" value="1"/>
</dbReference>
<dbReference type="InterPro" id="IPR050273">
    <property type="entry name" value="GppA/Ppx_hydrolase"/>
</dbReference>
<evidence type="ECO:0000313" key="4">
    <source>
        <dbReference type="EMBL" id="EXI80598.1"/>
    </source>
</evidence>
<dbReference type="Gene3D" id="3.30.420.40">
    <property type="match status" value="1"/>
</dbReference>
<dbReference type="Proteomes" id="UP000021816">
    <property type="component" value="Unassembled WGS sequence"/>
</dbReference>
<keyword evidence="1 4" id="KW-0378">Hydrolase</keyword>
<dbReference type="SUPFAM" id="SSF53067">
    <property type="entry name" value="Actin-like ATPase domain"/>
    <property type="match status" value="2"/>
</dbReference>
<dbReference type="InterPro" id="IPR030673">
    <property type="entry name" value="PyroPPase_GppA_Ppx"/>
</dbReference>
<dbReference type="SUPFAM" id="SSF109604">
    <property type="entry name" value="HD-domain/PDEase-like"/>
    <property type="match status" value="1"/>
</dbReference>
<dbReference type="STRING" id="1454003.AW10_01741"/>
<dbReference type="PATRIC" id="fig|1454003.3.peg.1795"/>
<dbReference type="Gene3D" id="1.10.3210.10">
    <property type="entry name" value="Hypothetical protein af1432"/>
    <property type="match status" value="1"/>
</dbReference>
<evidence type="ECO:0000313" key="5">
    <source>
        <dbReference type="Proteomes" id="UP000021816"/>
    </source>
</evidence>
<evidence type="ECO:0000256" key="1">
    <source>
        <dbReference type="ARBA" id="ARBA00022801"/>
    </source>
</evidence>
<dbReference type="GO" id="GO:0006798">
    <property type="term" value="P:polyphosphate catabolic process"/>
    <property type="evidence" value="ECO:0007669"/>
    <property type="project" value="TreeGrafter"/>
</dbReference>
<sequence length="507" mass="55734">MSYELIAGVDLGSNSFRLQLGRIVGDQIHPLDNLKERVALASGLTRERILDHASQQRALDALRRFGEQLRGFAPEQVRAVATDAMRVARNADLVLPQAEAALGFPIEIIGGREEARLIFIGVAHALPVATHRRLVVDIGGGSTELIIGQGIEPLLMESLFMGGINFRQRFFPDGKVDRKRFSAAEVSAARQIEAVVTDYQRCGWQEAVGSSGSAQELAVVLELNGLNPDACSGITRQGLARLRAMIIAAGSAERLPLKGLRSERLHIFPGALAIMSAVFSSLELEHMTYSDGALPLGVLHDLRSRFEHHDTRDVTVLQFMRRYQVAEEQVRRVERTALALLGQLIQLDSAEHEGDVHFLRWAVSLHEIGISVAHGSFHKHGAYLVTNADMPGFSQRDQSRLALLLLGQRGRLQKLASLPAGDANWRLLLCLRLAVLLHRSRDDQAPPELAIRESPVGFQLDVSAAWLDGNPLALAALREESLLWRRIGSQLQLRALPSGRDVPVRPG</sequence>
<dbReference type="GO" id="GO:0004309">
    <property type="term" value="F:exopolyphosphatase activity"/>
    <property type="evidence" value="ECO:0007669"/>
    <property type="project" value="UniProtKB-EC"/>
</dbReference>
<evidence type="ECO:0000259" key="3">
    <source>
        <dbReference type="Pfam" id="PF21447"/>
    </source>
</evidence>
<dbReference type="InterPro" id="IPR003695">
    <property type="entry name" value="Ppx_GppA_N"/>
</dbReference>
<dbReference type="Pfam" id="PF21447">
    <property type="entry name" value="Ppx-GppA_III"/>
    <property type="match status" value="1"/>
</dbReference>
<gene>
    <name evidence="4" type="primary">ppx_1</name>
    <name evidence="4" type="ORF">AW10_01741</name>
</gene>
<reference evidence="4 5" key="1">
    <citation type="submission" date="2014-02" db="EMBL/GenBank/DDBJ databases">
        <title>Expanding our view of genomic diversity in Candidatus Accumulibacter clades.</title>
        <authorList>
            <person name="Skennerton C.T."/>
            <person name="Barr J.J."/>
            <person name="Slater F.R."/>
            <person name="Bond P.L."/>
            <person name="Tyson G.W."/>
        </authorList>
    </citation>
    <scope>NUCLEOTIDE SEQUENCE [LARGE SCALE GENOMIC DNA]</scope>
    <source>
        <strain evidence="5">BA-92</strain>
    </source>
</reference>
<dbReference type="CDD" id="cd24053">
    <property type="entry name" value="ASKHA_NBD_EcPPX-GppA-like"/>
    <property type="match status" value="1"/>
</dbReference>
<organism evidence="4 5">
    <name type="scientific">Candidatus Accumulibacter appositus</name>
    <dbReference type="NCBI Taxonomy" id="1454003"/>
    <lineage>
        <taxon>Bacteria</taxon>
        <taxon>Pseudomonadati</taxon>
        <taxon>Pseudomonadota</taxon>
        <taxon>Betaproteobacteria</taxon>
        <taxon>Candidatus Accumulibacter</taxon>
    </lineage>
</organism>
<proteinExistence type="predicted"/>
<dbReference type="AlphaFoldDB" id="A0A011ND41"/>
<feature type="domain" description="Ppx/GppA phosphatase N-terminal" evidence="2">
    <location>
        <begin position="23"/>
        <end position="302"/>
    </location>
</feature>
<protein>
    <submittedName>
        <fullName evidence="4">Exopolyphosphatase</fullName>
        <ecNumber evidence="4">3.6.1.11</ecNumber>
    </submittedName>
</protein>
<dbReference type="EC" id="3.6.1.11" evidence="4"/>
<accession>A0A011ND41</accession>